<dbReference type="EMBL" id="AP012292">
    <property type="protein sequence ID" value="BAL82549.1"/>
    <property type="molecule type" value="Genomic_DNA"/>
</dbReference>
<dbReference type="InterPro" id="IPR053981">
    <property type="entry name" value="Gp44/GpP-like_2nd"/>
</dbReference>
<evidence type="ECO:0000313" key="2">
    <source>
        <dbReference type="EMBL" id="BAL82549.1"/>
    </source>
</evidence>
<dbReference type="HOGENOM" id="CLU_030496_2_0_9"/>
<feature type="domain" description="Baseplate hub protein gp44/GpP-like second" evidence="1">
    <location>
        <begin position="103"/>
        <end position="164"/>
    </location>
</feature>
<proteinExistence type="predicted"/>
<name>I0GP62_SELRL</name>
<dbReference type="OrthoDB" id="513777at2"/>
<dbReference type="Proteomes" id="UP000007887">
    <property type="component" value="Chromosome"/>
</dbReference>
<dbReference type="RefSeq" id="WP_014423988.1">
    <property type="nucleotide sequence ID" value="NC_017068.1"/>
</dbReference>
<protein>
    <recommendedName>
        <fullName evidence="1">Baseplate hub protein gp44/GpP-like second domain-containing protein</fullName>
    </recommendedName>
</protein>
<dbReference type="eggNOG" id="COG3500">
    <property type="taxonomic scope" value="Bacteria"/>
</dbReference>
<dbReference type="Gene3D" id="3.55.50.10">
    <property type="entry name" value="Baseplate protein-like domains"/>
    <property type="match status" value="1"/>
</dbReference>
<evidence type="ECO:0000313" key="3">
    <source>
        <dbReference type="Proteomes" id="UP000007887"/>
    </source>
</evidence>
<dbReference type="Pfam" id="PF22255">
    <property type="entry name" value="Gp44-like_2nd"/>
    <property type="match status" value="1"/>
</dbReference>
<dbReference type="KEGG" id="sri:SELR_08410"/>
<accession>I0GP62</accession>
<sequence>MEALSLGDIRAEGLPVGSLQSFWVRTHANQHGYCHIVLEVNAQEKEDELLSWRQREVKVYGKGQLLFVGVVTGAGVKTVSGHKIMSIDLLSLSRKMDVKKKSRTFQALDKTLGDVAREIAIPYHVDVLIENDVVISRMLYQHDETDWEFLRRLCESMGLMLFCDSSSSMIRLSLGFVPFRHYECAGRIRSHGSHVSYFEVQRRRENTRKKSRVDEFADTKLSTYDLLPGAGYGLMLAEREQAVLGSQIRVNGDFLDNELLVRHREGLCATAAVQKNRWHKPCYIPGEVIAVQGQQVKMKFECDDKQDEGKARWIAHENTVNNYMYSMPDVGDKAFAYFEESGELVVLGSHRGGLDGNTDYQNPENRSLTSENQMIQFQPESTVCIAGRDGEQSSRIVGDTSAGIDIISSEDILIQTPQKLTLQAKEEKADDKAVKLMPGFNRGYNAYTGAGGVPLEQRYSLLKAAELGVDTVSMNQLSPMLEPVAASSAAKSLDACTKGR</sequence>
<reference evidence="2 3" key="1">
    <citation type="submission" date="2011-10" db="EMBL/GenBank/DDBJ databases">
        <title>Whole genome sequence of Selenomonas ruminantium subsp. lactilytica TAM6421.</title>
        <authorList>
            <person name="Oguchi A."/>
            <person name="Ankai A."/>
            <person name="Kaneko J."/>
            <person name="Yamada-Narita S."/>
            <person name="Fukui S."/>
            <person name="Takahashi M."/>
            <person name="Onodera T."/>
            <person name="Kojima S."/>
            <person name="Fushimi T."/>
            <person name="Abe N."/>
            <person name="Kamio Y."/>
            <person name="Yamazaki S."/>
            <person name="Fujita N."/>
        </authorList>
    </citation>
    <scope>NUCLEOTIDE SEQUENCE [LARGE SCALE GENOMIC DNA]</scope>
    <source>
        <strain evidence="3">NBRC 103574 / TAM6421</strain>
    </source>
</reference>
<organism evidence="2 3">
    <name type="scientific">Selenomonas ruminantium subsp. lactilytica (strain NBRC 103574 / TAM6421)</name>
    <dbReference type="NCBI Taxonomy" id="927704"/>
    <lineage>
        <taxon>Bacteria</taxon>
        <taxon>Bacillati</taxon>
        <taxon>Bacillota</taxon>
        <taxon>Negativicutes</taxon>
        <taxon>Selenomonadales</taxon>
        <taxon>Selenomonadaceae</taxon>
        <taxon>Selenomonas</taxon>
    </lineage>
</organism>
<gene>
    <name evidence="2" type="ordered locus">SELR_08410</name>
</gene>
<dbReference type="SUPFAM" id="SSF69279">
    <property type="entry name" value="Phage tail proteins"/>
    <property type="match status" value="1"/>
</dbReference>
<dbReference type="AlphaFoldDB" id="I0GP62"/>
<evidence type="ECO:0000259" key="1">
    <source>
        <dbReference type="Pfam" id="PF22255"/>
    </source>
</evidence>
<dbReference type="PATRIC" id="fig|927704.6.peg.864"/>